<dbReference type="Proteomes" id="UP000260665">
    <property type="component" value="Unassembled WGS sequence"/>
</dbReference>
<reference evidence="1 2" key="1">
    <citation type="submission" date="2018-05" db="EMBL/GenBank/DDBJ databases">
        <title>Rhodoferax soyangensis sp.nov., isolated from an oligotrophic freshwater lake.</title>
        <authorList>
            <person name="Park M."/>
        </authorList>
    </citation>
    <scope>NUCLEOTIDE SEQUENCE [LARGE SCALE GENOMIC DNA]</scope>
    <source>
        <strain evidence="1 2">IMCC26218</strain>
    </source>
</reference>
<accession>A0A3E1RDW7</accession>
<proteinExistence type="predicted"/>
<dbReference type="SUPFAM" id="SSF53335">
    <property type="entry name" value="S-adenosyl-L-methionine-dependent methyltransferases"/>
    <property type="match status" value="1"/>
</dbReference>
<keyword evidence="1" id="KW-0808">Transferase</keyword>
<protein>
    <submittedName>
        <fullName evidence="1">SAM-dependent methyltransferase</fullName>
    </submittedName>
</protein>
<dbReference type="GO" id="GO:0032259">
    <property type="term" value="P:methylation"/>
    <property type="evidence" value="ECO:0007669"/>
    <property type="project" value="UniProtKB-KW"/>
</dbReference>
<dbReference type="Gene3D" id="3.40.50.150">
    <property type="entry name" value="Vaccinia Virus protein VP39"/>
    <property type="match status" value="1"/>
</dbReference>
<dbReference type="AlphaFoldDB" id="A0A3E1RDW7"/>
<dbReference type="RefSeq" id="WP_117175348.1">
    <property type="nucleotide sequence ID" value="NZ_QFZK01000003.1"/>
</dbReference>
<keyword evidence="2" id="KW-1185">Reference proteome</keyword>
<evidence type="ECO:0000313" key="1">
    <source>
        <dbReference type="EMBL" id="RFO97559.1"/>
    </source>
</evidence>
<dbReference type="InterPro" id="IPR029063">
    <property type="entry name" value="SAM-dependent_MTases_sf"/>
</dbReference>
<name>A0A3E1RDW7_9BURK</name>
<evidence type="ECO:0000313" key="2">
    <source>
        <dbReference type="Proteomes" id="UP000260665"/>
    </source>
</evidence>
<keyword evidence="1" id="KW-0489">Methyltransferase</keyword>
<dbReference type="Pfam" id="PF13489">
    <property type="entry name" value="Methyltransf_23"/>
    <property type="match status" value="1"/>
</dbReference>
<comment type="caution">
    <text evidence="1">The sequence shown here is derived from an EMBL/GenBank/DDBJ whole genome shotgun (WGS) entry which is preliminary data.</text>
</comment>
<dbReference type="CDD" id="cd02440">
    <property type="entry name" value="AdoMet_MTases"/>
    <property type="match status" value="1"/>
</dbReference>
<dbReference type="EMBL" id="QFZK01000003">
    <property type="protein sequence ID" value="RFO97559.1"/>
    <property type="molecule type" value="Genomic_DNA"/>
</dbReference>
<sequence length="224" mass="25026">MREASKSMMRRLHDSRFATRYFVGEGIDIGAGNDPISLYRELFPSMGQVRAWDMPDGDAQMLAGVADESLDFVHSSHCLEHMRDPAQALHNWFRVLKPGGHMVCVVPDEDLYEQGRFPSTFNADHKWTFSLWKSASWSQQSVNLLELLPRLGAAVQVLKLELLDASFRYALPRFDQTCTPVGECAIEIVLRKRTAAELSAAGRLPDASKMLTPAGFSLLTGLRA</sequence>
<organism evidence="1 2">
    <name type="scientific">Rhodoferax lacus</name>
    <dbReference type="NCBI Taxonomy" id="2184758"/>
    <lineage>
        <taxon>Bacteria</taxon>
        <taxon>Pseudomonadati</taxon>
        <taxon>Pseudomonadota</taxon>
        <taxon>Betaproteobacteria</taxon>
        <taxon>Burkholderiales</taxon>
        <taxon>Comamonadaceae</taxon>
        <taxon>Rhodoferax</taxon>
    </lineage>
</organism>
<dbReference type="OrthoDB" id="9816424at2"/>
<gene>
    <name evidence="1" type="ORF">DIC66_06745</name>
</gene>
<dbReference type="GO" id="GO:0008168">
    <property type="term" value="F:methyltransferase activity"/>
    <property type="evidence" value="ECO:0007669"/>
    <property type="project" value="UniProtKB-KW"/>
</dbReference>